<feature type="signal peptide" evidence="1">
    <location>
        <begin position="1"/>
        <end position="19"/>
    </location>
</feature>
<evidence type="ECO:0000256" key="1">
    <source>
        <dbReference type="SAM" id="SignalP"/>
    </source>
</evidence>
<comment type="caution">
    <text evidence="2">The sequence shown here is derived from an EMBL/GenBank/DDBJ whole genome shotgun (WGS) entry which is preliminary data.</text>
</comment>
<keyword evidence="3" id="KW-1185">Reference proteome</keyword>
<keyword evidence="1" id="KW-0732">Signal</keyword>
<gene>
    <name evidence="2" type="ORF">MEDL_4491</name>
</gene>
<proteinExistence type="predicted"/>
<name>A0A8S3PYG3_MYTED</name>
<dbReference type="EMBL" id="CAJPWZ010000284">
    <property type="protein sequence ID" value="CAG2189101.1"/>
    <property type="molecule type" value="Genomic_DNA"/>
</dbReference>
<dbReference type="Proteomes" id="UP000683360">
    <property type="component" value="Unassembled WGS sequence"/>
</dbReference>
<reference evidence="2" key="1">
    <citation type="submission" date="2021-03" db="EMBL/GenBank/DDBJ databases">
        <authorList>
            <person name="Bekaert M."/>
        </authorList>
    </citation>
    <scope>NUCLEOTIDE SEQUENCE</scope>
</reference>
<feature type="chain" id="PRO_5035930851" evidence="1">
    <location>
        <begin position="20"/>
        <end position="154"/>
    </location>
</feature>
<evidence type="ECO:0000313" key="3">
    <source>
        <dbReference type="Proteomes" id="UP000683360"/>
    </source>
</evidence>
<evidence type="ECO:0000313" key="2">
    <source>
        <dbReference type="EMBL" id="CAG2189101.1"/>
    </source>
</evidence>
<accession>A0A8S3PYG3</accession>
<protein>
    <submittedName>
        <fullName evidence="2">Uncharacterized protein</fullName>
    </submittedName>
</protein>
<sequence length="154" mass="17171">MIQASCLSFILLFYVKANAEFQGEEFVNLAKQMIAYTANQILQNEELAQANTNLIPTLPSVESIPNWIISNEDMLVQAIENATISDNPTMLNEYELAANMVDVIANEITIHQKELNEGLSNVKAFNNPAILVATWIESQKDIFAEAVVNNLGRR</sequence>
<organism evidence="2 3">
    <name type="scientific">Mytilus edulis</name>
    <name type="common">Blue mussel</name>
    <dbReference type="NCBI Taxonomy" id="6550"/>
    <lineage>
        <taxon>Eukaryota</taxon>
        <taxon>Metazoa</taxon>
        <taxon>Spiralia</taxon>
        <taxon>Lophotrochozoa</taxon>
        <taxon>Mollusca</taxon>
        <taxon>Bivalvia</taxon>
        <taxon>Autobranchia</taxon>
        <taxon>Pteriomorphia</taxon>
        <taxon>Mytilida</taxon>
        <taxon>Mytiloidea</taxon>
        <taxon>Mytilidae</taxon>
        <taxon>Mytilinae</taxon>
        <taxon>Mytilus</taxon>
    </lineage>
</organism>
<dbReference type="AlphaFoldDB" id="A0A8S3PYG3"/>